<evidence type="ECO:0000256" key="8">
    <source>
        <dbReference type="ARBA" id="ARBA00022989"/>
    </source>
</evidence>
<keyword evidence="5" id="KW-0488">Methylation</keyword>
<dbReference type="NCBIfam" id="TIGR02532">
    <property type="entry name" value="IV_pilin_GFxxxE"/>
    <property type="match status" value="1"/>
</dbReference>
<dbReference type="InterPro" id="IPR051621">
    <property type="entry name" value="T2SS_protein_J"/>
</dbReference>
<evidence type="ECO:0000256" key="9">
    <source>
        <dbReference type="ARBA" id="ARBA00023136"/>
    </source>
</evidence>
<proteinExistence type="inferred from homology"/>
<dbReference type="PANTHER" id="PTHR39583">
    <property type="entry name" value="TYPE II SECRETION SYSTEM PROTEIN J-RELATED"/>
    <property type="match status" value="1"/>
</dbReference>
<dbReference type="PANTHER" id="PTHR39583:SF2">
    <property type="entry name" value="TYPE II SECRETION SYSTEM PROTEIN J"/>
    <property type="match status" value="1"/>
</dbReference>
<name>A0A2W5VF93_9BACT</name>
<dbReference type="GO" id="GO:0015627">
    <property type="term" value="C:type II protein secretion system complex"/>
    <property type="evidence" value="ECO:0007669"/>
    <property type="project" value="InterPro"/>
</dbReference>
<keyword evidence="6" id="KW-0997">Cell inner membrane</keyword>
<dbReference type="AlphaFoldDB" id="A0A2W5VF93"/>
<evidence type="ECO:0000313" key="12">
    <source>
        <dbReference type="Proteomes" id="UP000249061"/>
    </source>
</evidence>
<feature type="transmembrane region" description="Helical" evidence="10">
    <location>
        <begin position="12"/>
        <end position="30"/>
    </location>
</feature>
<protein>
    <recommendedName>
        <fullName evidence="3">Type II secretion system protein J</fullName>
    </recommendedName>
</protein>
<evidence type="ECO:0000256" key="1">
    <source>
        <dbReference type="ARBA" id="ARBA00004377"/>
    </source>
</evidence>
<keyword evidence="9 10" id="KW-0472">Membrane</keyword>
<dbReference type="Pfam" id="PF07963">
    <property type="entry name" value="N_methyl"/>
    <property type="match status" value="1"/>
</dbReference>
<evidence type="ECO:0000256" key="5">
    <source>
        <dbReference type="ARBA" id="ARBA00022481"/>
    </source>
</evidence>
<dbReference type="Proteomes" id="UP000249061">
    <property type="component" value="Unassembled WGS sequence"/>
</dbReference>
<comment type="similarity">
    <text evidence="2">Belongs to the GSP J family.</text>
</comment>
<dbReference type="EMBL" id="QFQP01000023">
    <property type="protein sequence ID" value="PZR08871.1"/>
    <property type="molecule type" value="Genomic_DNA"/>
</dbReference>
<dbReference type="SUPFAM" id="SSF54523">
    <property type="entry name" value="Pili subunits"/>
    <property type="match status" value="1"/>
</dbReference>
<evidence type="ECO:0000256" key="4">
    <source>
        <dbReference type="ARBA" id="ARBA00022475"/>
    </source>
</evidence>
<sequence>MSTRRGFTLMEVVIAIAITAFIGVVIGVSFNTTIANKEIIETQSEHYRMLRAAMNRMTREISAAYVSDRYDPKRYRDAYDRPTNFVGTRDKLLFTTLAHQRLYADAKESDQMIVEYQVKNSPDPKAKGRNDLVRREKVILEERMERGGNEDSLFEGAKKIEFQYWNSERKQWEDEWDTRRAERKTILPTRVKITLIANDENGKEVKYTTQARIMLNTEFPRF</sequence>
<comment type="subcellular location">
    <subcellularLocation>
        <location evidence="1">Cell inner membrane</location>
        <topology evidence="1">Single-pass membrane protein</topology>
    </subcellularLocation>
</comment>
<dbReference type="InterPro" id="IPR010055">
    <property type="entry name" value="T2SS_protein-GspJ"/>
</dbReference>
<dbReference type="GO" id="GO:0015628">
    <property type="term" value="P:protein secretion by the type II secretion system"/>
    <property type="evidence" value="ECO:0007669"/>
    <property type="project" value="InterPro"/>
</dbReference>
<dbReference type="GO" id="GO:0005886">
    <property type="term" value="C:plasma membrane"/>
    <property type="evidence" value="ECO:0007669"/>
    <property type="project" value="UniProtKB-SubCell"/>
</dbReference>
<gene>
    <name evidence="11" type="ORF">DI536_23555</name>
</gene>
<dbReference type="InterPro" id="IPR045584">
    <property type="entry name" value="Pilin-like"/>
</dbReference>
<dbReference type="Pfam" id="PF11612">
    <property type="entry name" value="T2SSJ"/>
    <property type="match status" value="1"/>
</dbReference>
<keyword evidence="7 10" id="KW-0812">Transmembrane</keyword>
<dbReference type="InterPro" id="IPR012902">
    <property type="entry name" value="N_methyl_site"/>
</dbReference>
<evidence type="ECO:0000256" key="2">
    <source>
        <dbReference type="ARBA" id="ARBA00011084"/>
    </source>
</evidence>
<evidence type="ECO:0000256" key="3">
    <source>
        <dbReference type="ARBA" id="ARBA00021539"/>
    </source>
</evidence>
<keyword evidence="4" id="KW-1003">Cell membrane</keyword>
<organism evidence="11 12">
    <name type="scientific">Archangium gephyra</name>
    <dbReference type="NCBI Taxonomy" id="48"/>
    <lineage>
        <taxon>Bacteria</taxon>
        <taxon>Pseudomonadati</taxon>
        <taxon>Myxococcota</taxon>
        <taxon>Myxococcia</taxon>
        <taxon>Myxococcales</taxon>
        <taxon>Cystobacterineae</taxon>
        <taxon>Archangiaceae</taxon>
        <taxon>Archangium</taxon>
    </lineage>
</organism>
<comment type="caution">
    <text evidence="11">The sequence shown here is derived from an EMBL/GenBank/DDBJ whole genome shotgun (WGS) entry which is preliminary data.</text>
</comment>
<reference evidence="11 12" key="1">
    <citation type="submission" date="2017-08" db="EMBL/GenBank/DDBJ databases">
        <title>Infants hospitalized years apart are colonized by the same room-sourced microbial strains.</title>
        <authorList>
            <person name="Brooks B."/>
            <person name="Olm M.R."/>
            <person name="Firek B.A."/>
            <person name="Baker R."/>
            <person name="Thomas B.C."/>
            <person name="Morowitz M.J."/>
            <person name="Banfield J.F."/>
        </authorList>
    </citation>
    <scope>NUCLEOTIDE SEQUENCE [LARGE SCALE GENOMIC DNA]</scope>
    <source>
        <strain evidence="11">S2_003_000_R2_14</strain>
    </source>
</reference>
<evidence type="ECO:0000256" key="10">
    <source>
        <dbReference type="SAM" id="Phobius"/>
    </source>
</evidence>
<evidence type="ECO:0000256" key="7">
    <source>
        <dbReference type="ARBA" id="ARBA00022692"/>
    </source>
</evidence>
<accession>A0A2W5VF93</accession>
<keyword evidence="8 10" id="KW-1133">Transmembrane helix</keyword>
<evidence type="ECO:0000313" key="11">
    <source>
        <dbReference type="EMBL" id="PZR08871.1"/>
    </source>
</evidence>
<evidence type="ECO:0000256" key="6">
    <source>
        <dbReference type="ARBA" id="ARBA00022519"/>
    </source>
</evidence>